<dbReference type="FunFam" id="3.40.50.280:FF:000002">
    <property type="entry name" value="Methylmalonyl-CoA mutase, mitochondrial"/>
    <property type="match status" value="1"/>
</dbReference>
<dbReference type="CDD" id="cd02071">
    <property type="entry name" value="MM_CoA_mut_B12_BD"/>
    <property type="match status" value="1"/>
</dbReference>
<organism evidence="9 10">
    <name type="scientific">Cyclonatronum proteinivorum</name>
    <dbReference type="NCBI Taxonomy" id="1457365"/>
    <lineage>
        <taxon>Bacteria</taxon>
        <taxon>Pseudomonadati</taxon>
        <taxon>Balneolota</taxon>
        <taxon>Balneolia</taxon>
        <taxon>Balneolales</taxon>
        <taxon>Cyclonatronaceae</taxon>
        <taxon>Cyclonatronum</taxon>
    </lineage>
</organism>
<reference evidence="9 10" key="1">
    <citation type="submission" date="2018-03" db="EMBL/GenBank/DDBJ databases">
        <title>Phenotypic and genomic properties of Cyclonatronum proteinivorum gen. nov., sp. nov., a haloalkaliphilic bacteroidete from soda lakes possessing Na+-translocating rhodopsin.</title>
        <authorList>
            <person name="Toshchakov S.V."/>
            <person name="Korzhenkov A."/>
            <person name="Samarov N.I."/>
            <person name="Kublanov I.V."/>
            <person name="Muntyan M.S."/>
            <person name="Sorokin D.Y."/>
        </authorList>
    </citation>
    <scope>NUCLEOTIDE SEQUENCE [LARGE SCALE GENOMIC DNA]</scope>
    <source>
        <strain evidence="9 10">Omega</strain>
    </source>
</reference>
<keyword evidence="5" id="KW-0479">Metal-binding</keyword>
<dbReference type="Proteomes" id="UP000254808">
    <property type="component" value="Chromosome"/>
</dbReference>
<evidence type="ECO:0000256" key="4">
    <source>
        <dbReference type="ARBA" id="ARBA00022628"/>
    </source>
</evidence>
<dbReference type="GO" id="GO:0019678">
    <property type="term" value="P:propionate metabolic process, methylmalonyl pathway"/>
    <property type="evidence" value="ECO:0007669"/>
    <property type="project" value="TreeGrafter"/>
</dbReference>
<dbReference type="CDD" id="cd03679">
    <property type="entry name" value="MM_CoA_mutase_alpha_like"/>
    <property type="match status" value="1"/>
</dbReference>
<dbReference type="NCBIfam" id="TIGR00641">
    <property type="entry name" value="acid_CoA_mut_N"/>
    <property type="match status" value="1"/>
</dbReference>
<comment type="similarity">
    <text evidence="2">Belongs to the methylmalonyl-CoA mutase family.</text>
</comment>
<dbReference type="GO" id="GO:0005737">
    <property type="term" value="C:cytoplasm"/>
    <property type="evidence" value="ECO:0007669"/>
    <property type="project" value="TreeGrafter"/>
</dbReference>
<dbReference type="InterPro" id="IPR006159">
    <property type="entry name" value="Acid_CoA_mut_C"/>
</dbReference>
<dbReference type="GO" id="GO:0004494">
    <property type="term" value="F:methylmalonyl-CoA mutase activity"/>
    <property type="evidence" value="ECO:0007669"/>
    <property type="project" value="UniProtKB-EC"/>
</dbReference>
<comment type="cofactor">
    <cofactor evidence="1">
        <name>adenosylcob(III)alamin</name>
        <dbReference type="ChEBI" id="CHEBI:18408"/>
    </cofactor>
</comment>
<name>A0A345UGF1_9BACT</name>
<evidence type="ECO:0000256" key="7">
    <source>
        <dbReference type="ARBA" id="ARBA00023285"/>
    </source>
</evidence>
<dbReference type="FunFam" id="3.20.20.240:FF:000001">
    <property type="entry name" value="Probable methylmalonyl-coa mutase"/>
    <property type="match status" value="1"/>
</dbReference>
<dbReference type="EMBL" id="CP027806">
    <property type="protein sequence ID" value="AXI99552.1"/>
    <property type="molecule type" value="Genomic_DNA"/>
</dbReference>
<feature type="domain" description="B12-binding" evidence="8">
    <location>
        <begin position="586"/>
        <end position="718"/>
    </location>
</feature>
<dbReference type="InterPro" id="IPR036724">
    <property type="entry name" value="Cobalamin-bd_sf"/>
</dbReference>
<dbReference type="InterPro" id="IPR058549">
    <property type="entry name" value="MeMalonylCoA_mutase_a/b_site"/>
</dbReference>
<dbReference type="Gene3D" id="3.20.20.240">
    <property type="entry name" value="Methylmalonyl-CoA mutase"/>
    <property type="match status" value="1"/>
</dbReference>
<evidence type="ECO:0000256" key="5">
    <source>
        <dbReference type="ARBA" id="ARBA00022723"/>
    </source>
</evidence>
<evidence type="ECO:0000256" key="3">
    <source>
        <dbReference type="ARBA" id="ARBA00012398"/>
    </source>
</evidence>
<dbReference type="KEGG" id="cprv:CYPRO_0265"/>
<dbReference type="AlphaFoldDB" id="A0A345UGF1"/>
<keyword evidence="7" id="KW-0170">Cobalt</keyword>
<evidence type="ECO:0000313" key="9">
    <source>
        <dbReference type="EMBL" id="AXI99552.1"/>
    </source>
</evidence>
<dbReference type="SUPFAM" id="SSF52242">
    <property type="entry name" value="Cobalamin (vitamin B12)-binding domain"/>
    <property type="match status" value="1"/>
</dbReference>
<dbReference type="PANTHER" id="PTHR48101:SF4">
    <property type="entry name" value="METHYLMALONYL-COA MUTASE, MITOCHONDRIAL"/>
    <property type="match status" value="1"/>
</dbReference>
<evidence type="ECO:0000313" key="10">
    <source>
        <dbReference type="Proteomes" id="UP000254808"/>
    </source>
</evidence>
<dbReference type="PROSITE" id="PS00544">
    <property type="entry name" value="METMALONYL_COA_MUTASE"/>
    <property type="match status" value="1"/>
</dbReference>
<evidence type="ECO:0000256" key="2">
    <source>
        <dbReference type="ARBA" id="ARBA00008465"/>
    </source>
</evidence>
<evidence type="ECO:0000259" key="8">
    <source>
        <dbReference type="PROSITE" id="PS51332"/>
    </source>
</evidence>
<evidence type="ECO:0000256" key="1">
    <source>
        <dbReference type="ARBA" id="ARBA00001922"/>
    </source>
</evidence>
<dbReference type="PROSITE" id="PS51332">
    <property type="entry name" value="B12_BINDING"/>
    <property type="match status" value="1"/>
</dbReference>
<evidence type="ECO:0000256" key="6">
    <source>
        <dbReference type="ARBA" id="ARBA00023235"/>
    </source>
</evidence>
<proteinExistence type="inferred from homology"/>
<dbReference type="SUPFAM" id="SSF51703">
    <property type="entry name" value="Cobalamin (vitamin B12)-dependent enzymes"/>
    <property type="match status" value="1"/>
</dbReference>
<dbReference type="GO" id="GO:0031419">
    <property type="term" value="F:cobalamin binding"/>
    <property type="evidence" value="ECO:0007669"/>
    <property type="project" value="UniProtKB-KW"/>
</dbReference>
<dbReference type="OrthoDB" id="9762378at2"/>
<dbReference type="PANTHER" id="PTHR48101">
    <property type="entry name" value="METHYLMALONYL-COA MUTASE, MITOCHONDRIAL-RELATED"/>
    <property type="match status" value="1"/>
</dbReference>
<keyword evidence="4" id="KW-0846">Cobalamin</keyword>
<dbReference type="Pfam" id="PF01642">
    <property type="entry name" value="MM_CoA_mutase"/>
    <property type="match status" value="1"/>
</dbReference>
<dbReference type="InterPro" id="IPR006099">
    <property type="entry name" value="MeMalonylCoA_mutase_a/b_cat"/>
</dbReference>
<dbReference type="NCBIfam" id="TIGR00640">
    <property type="entry name" value="acid_CoA_mut_C"/>
    <property type="match status" value="1"/>
</dbReference>
<accession>A0A345UGF1</accession>
<dbReference type="InterPro" id="IPR006098">
    <property type="entry name" value="MMCoA_mutase_a_cat"/>
</dbReference>
<dbReference type="RefSeq" id="WP_114985652.1">
    <property type="nucleotide sequence ID" value="NZ_CP027806.1"/>
</dbReference>
<dbReference type="InterPro" id="IPR006158">
    <property type="entry name" value="Cobalamin-bd"/>
</dbReference>
<protein>
    <recommendedName>
        <fullName evidence="3">methylmalonyl-CoA mutase</fullName>
        <ecNumber evidence="3">5.4.99.2</ecNumber>
    </recommendedName>
</protein>
<dbReference type="GO" id="GO:0046872">
    <property type="term" value="F:metal ion binding"/>
    <property type="evidence" value="ECO:0007669"/>
    <property type="project" value="UniProtKB-KW"/>
</dbReference>
<dbReference type="NCBIfam" id="NF006944">
    <property type="entry name" value="PRK09426.1"/>
    <property type="match status" value="1"/>
</dbReference>
<sequence length="719" mass="78544">MSPVPDSPLFAKWKTQAEKFLKGAPLESLFYETPEGITMKPIYTSEDLSALPWKDSLPGQEPFTRGPYPTMYTQRPWTIRQYAGFSTAEESNAFYRKALAAGQRGLSVAFDLATHRGYDSDHPRVEGDVGKAGVAIDSVEDMKILFDGIPLDKMSVSMTMNGAVLPVLASYIVAAEEQGVTQEQLSGTIQNDILKEFMVRNTYIYPPQPSMRIVSDIIAHTSRYMPRYNSISISGYHMQEAGANSVLELAFTIADGLEYVEAAQTAGLDVDDFAPRLSFFFAIGMNFLMEVAKLRAARTLWAEMMKKRYSPKNPKSLMLRTHCQTSGWSLTAQDPLNNVVRTTIEAMAAVLGGTQSLHTNSYDEALSLPTDTAARIARNTQLIISEETDITKTVDPFAGSYAVESLTMELVEKARAIIDEVTELGGMAKAIESGMPKMRIEEAAAIKQAGIDKGDVTIVGVNKYRLAKEDDIEVLDIDNTEVRRKQIERLEKVKAARDNGKVEAALNKLREAATNPDINLLEASIEAARVRCTVGEISEALEKVWGRHNATAQTISGVYESAYKADDSYTKIKKAIEAFAGQEGRRPRMLVVKMGQDGHDRGAKVVATAFADIGFDVDMGPLFSTPEEAAKMAVENDVHVVGVSSLAAGHKTLIPKLISELKKQDAGDIVVIAGGVIPPKDFDWLREQGVAAVFGPGTHIPNAALEVLQAIESSAQKMA</sequence>
<keyword evidence="6 9" id="KW-0413">Isomerase</keyword>
<dbReference type="Gene3D" id="3.40.50.280">
    <property type="entry name" value="Cobalamin-binding domain"/>
    <property type="match status" value="1"/>
</dbReference>
<dbReference type="InterPro" id="IPR016176">
    <property type="entry name" value="Cbl-dep_enz_cat"/>
</dbReference>
<keyword evidence="10" id="KW-1185">Reference proteome</keyword>
<gene>
    <name evidence="9" type="ORF">CYPRO_0265</name>
</gene>
<dbReference type="EC" id="5.4.99.2" evidence="3"/>
<dbReference type="Pfam" id="PF02310">
    <property type="entry name" value="B12-binding"/>
    <property type="match status" value="1"/>
</dbReference>